<evidence type="ECO:0000313" key="2">
    <source>
        <dbReference type="Proteomes" id="UP000037035"/>
    </source>
</evidence>
<comment type="caution">
    <text evidence="1">The sequence shown here is derived from an EMBL/GenBank/DDBJ whole genome shotgun (WGS) entry which is preliminary data.</text>
</comment>
<dbReference type="EMBL" id="LAVV01010020">
    <property type="protein sequence ID" value="KNZ49661.1"/>
    <property type="molecule type" value="Genomic_DNA"/>
</dbReference>
<keyword evidence="2" id="KW-1185">Reference proteome</keyword>
<organism evidence="1 2">
    <name type="scientific">Puccinia sorghi</name>
    <dbReference type="NCBI Taxonomy" id="27349"/>
    <lineage>
        <taxon>Eukaryota</taxon>
        <taxon>Fungi</taxon>
        <taxon>Dikarya</taxon>
        <taxon>Basidiomycota</taxon>
        <taxon>Pucciniomycotina</taxon>
        <taxon>Pucciniomycetes</taxon>
        <taxon>Pucciniales</taxon>
        <taxon>Pucciniaceae</taxon>
        <taxon>Puccinia</taxon>
    </lineage>
</organism>
<dbReference type="AlphaFoldDB" id="A0A0L6UMB3"/>
<name>A0A0L6UMB3_9BASI</name>
<evidence type="ECO:0000313" key="1">
    <source>
        <dbReference type="EMBL" id="KNZ49661.1"/>
    </source>
</evidence>
<dbReference type="Proteomes" id="UP000037035">
    <property type="component" value="Unassembled WGS sequence"/>
</dbReference>
<accession>A0A0L6UMB3</accession>
<gene>
    <name evidence="1" type="ORF">VP01_486g2</name>
</gene>
<protein>
    <submittedName>
        <fullName evidence="1">Uncharacterized protein</fullName>
    </submittedName>
</protein>
<dbReference type="VEuPathDB" id="FungiDB:VP01_486g2"/>
<reference evidence="1 2" key="1">
    <citation type="submission" date="2015-08" db="EMBL/GenBank/DDBJ databases">
        <title>Next Generation Sequencing and Analysis of the Genome of Puccinia sorghi L Schw, the Causal Agent of Maize Common Rust.</title>
        <authorList>
            <person name="Rochi L."/>
            <person name="Burguener G."/>
            <person name="Darino M."/>
            <person name="Turjanski A."/>
            <person name="Kreff E."/>
            <person name="Dieguez M.J."/>
            <person name="Sacco F."/>
        </authorList>
    </citation>
    <scope>NUCLEOTIDE SEQUENCE [LARGE SCALE GENOMIC DNA]</scope>
    <source>
        <strain evidence="1 2">RO10H11247</strain>
    </source>
</reference>
<proteinExistence type="predicted"/>
<sequence>MCRKRFLFIAVHEMISVSQMGCGSHPFRKSFHIGSFNFPKNVFNSKSPTSLPVSRYRKFFQKFPILLVKMKIFTAAEYSILASFKIIHILELKHNSMSIHIIHSPLNTGSGINHFSEVSPSLFRSPCCINFLLSSPLQVLLPKVKATHTHCLARYKGSPLYLMRQFYFGLNKWTESVHWSVRNSSVFFEEHFILPSSSIKLRLTHIIFHFLSFSLLFLVPYLPYRRHILTKVTESRQRPCQEVLLQLSDCIPAFCRFHCTYWSCQSGPKKCISFWMRCHQGGSIGHPKFLNAKFCSLQAAQRWTEQNVNHRGNIDISQVFKILKSYSHFLYLKHNTLFINIMLRNLLINNFVSNIIQLNIKLIKYVLVSHRVLCYNIYNLYEVCYDCVKYSIIILPSIISSGLRIKNNHILLEFKELNNNKLYHIIIENLIKQCSYHVLNIPKCLRTSPGKHEDFHIISNALITPHELLGRDSETFFKIKRPCILWIFPQRIYQHPRISQLASSFTTHKYHHSSFAKVFLPLDKHYSSLQFHCLLFHIWTTPPQVLNNPPPVSIVTCKNYPYSLTVPAGRIQHEIWIYLPGSGREELSSSTVANCITITNLERNTCPRTSINTHSTTKCTLFTWLWEEGRSGGVQSMREADRLTKSGINFAMQLWLPCLKDKGWFNLVGSEEFQIDCCKENQTKTGRINKKEQLLEEREDKWGGRRLGKQKGCESLTDLYCSKLLEPNCLLQSRLREGKVKGWYLPRKEREGLCLQVREHEVNLWLLHKRNTLVNPQRRGVLSDHKENTREMNRNTYKTLHKQLTQDMQKVPLSFCCYSKNFARLYICKRVKFGWNPGWSMLHVCLFFPFMKPSYPPLTFKMMKLKFYHILPSTKENTDFSNFPTLITCCQKPPPLYFIHHSRIFQILLMKNNSSFQMLQSSFLPHLPHVNGWFGTILSVGIGNEIVIRCSKNLLALLYLKQGGKSRFHVGFFLLRKTGKGRIFLSDNTYKQGVFTIRNGTEVRSRDPKSWMDVCTDEPGTGKSEDSIGCQNLTNHMILFRWQDSEQSEDRIQMEYYYKLTCQYAPHHRKALFSKQLQGQAGWYHLIKNPLNFTSCLYDMGYILPLDYLKPH</sequence>